<dbReference type="PROSITE" id="PS51186">
    <property type="entry name" value="GNAT"/>
    <property type="match status" value="1"/>
</dbReference>
<dbReference type="Proteomes" id="UP000645517">
    <property type="component" value="Unassembled WGS sequence"/>
</dbReference>
<name>A0ABQ2JIZ6_9DEIO</name>
<evidence type="ECO:0000259" key="3">
    <source>
        <dbReference type="PROSITE" id="PS51186"/>
    </source>
</evidence>
<dbReference type="Pfam" id="PF00583">
    <property type="entry name" value="Acetyltransf_1"/>
    <property type="match status" value="1"/>
</dbReference>
<evidence type="ECO:0000256" key="2">
    <source>
        <dbReference type="ARBA" id="ARBA00023315"/>
    </source>
</evidence>
<proteinExistence type="predicted"/>
<dbReference type="Gene3D" id="3.40.630.30">
    <property type="match status" value="1"/>
</dbReference>
<evidence type="ECO:0000256" key="1">
    <source>
        <dbReference type="ARBA" id="ARBA00022679"/>
    </source>
</evidence>
<sequence>MHCVLPDAGLPGAADWGLMRAVTPADAHTIAAHRYPDARDLPERPAYAAWVAGAIRDGLYLGFLLEGGPEVIAGAGVTLLHWGPTRGDPQPWRARVVNVWTHPDFRRAGHARTLVTACLDAVRSRGITRVSLGSSDMARPLYGALGFTASTHEMTRVLD</sequence>
<protein>
    <submittedName>
        <fullName evidence="4">GNAT family N-acetyltransferase</fullName>
    </submittedName>
</protein>
<accession>A0ABQ2JIZ6</accession>
<organism evidence="4 5">
    <name type="scientific">Deinococcus daejeonensis</name>
    <dbReference type="NCBI Taxonomy" id="1007098"/>
    <lineage>
        <taxon>Bacteria</taxon>
        <taxon>Thermotogati</taxon>
        <taxon>Deinococcota</taxon>
        <taxon>Deinococci</taxon>
        <taxon>Deinococcales</taxon>
        <taxon>Deinococcaceae</taxon>
        <taxon>Deinococcus</taxon>
    </lineage>
</organism>
<dbReference type="InterPro" id="IPR000182">
    <property type="entry name" value="GNAT_dom"/>
</dbReference>
<dbReference type="SUPFAM" id="SSF55729">
    <property type="entry name" value="Acyl-CoA N-acyltransferases (Nat)"/>
    <property type="match status" value="1"/>
</dbReference>
<dbReference type="CDD" id="cd04301">
    <property type="entry name" value="NAT_SF"/>
    <property type="match status" value="1"/>
</dbReference>
<keyword evidence="2" id="KW-0012">Acyltransferase</keyword>
<feature type="domain" description="N-acetyltransferase" evidence="3">
    <location>
        <begin position="17"/>
        <end position="159"/>
    </location>
</feature>
<gene>
    <name evidence="4" type="ORF">GCM10010842_36530</name>
</gene>
<evidence type="ECO:0000313" key="5">
    <source>
        <dbReference type="Proteomes" id="UP000645517"/>
    </source>
</evidence>
<dbReference type="InterPro" id="IPR050832">
    <property type="entry name" value="Bact_Acetyltransf"/>
</dbReference>
<keyword evidence="1" id="KW-0808">Transferase</keyword>
<comment type="caution">
    <text evidence="4">The sequence shown here is derived from an EMBL/GenBank/DDBJ whole genome shotgun (WGS) entry which is preliminary data.</text>
</comment>
<keyword evidence="5" id="KW-1185">Reference proteome</keyword>
<dbReference type="InterPro" id="IPR016181">
    <property type="entry name" value="Acyl_CoA_acyltransferase"/>
</dbReference>
<dbReference type="PANTHER" id="PTHR43877">
    <property type="entry name" value="AMINOALKYLPHOSPHONATE N-ACETYLTRANSFERASE-RELATED-RELATED"/>
    <property type="match status" value="1"/>
</dbReference>
<dbReference type="EMBL" id="BMOR01000031">
    <property type="protein sequence ID" value="GGN46208.1"/>
    <property type="molecule type" value="Genomic_DNA"/>
</dbReference>
<evidence type="ECO:0000313" key="4">
    <source>
        <dbReference type="EMBL" id="GGN46208.1"/>
    </source>
</evidence>
<reference evidence="5" key="1">
    <citation type="journal article" date="2019" name="Int. J. Syst. Evol. Microbiol.">
        <title>The Global Catalogue of Microorganisms (GCM) 10K type strain sequencing project: providing services to taxonomists for standard genome sequencing and annotation.</title>
        <authorList>
            <consortium name="The Broad Institute Genomics Platform"/>
            <consortium name="The Broad Institute Genome Sequencing Center for Infectious Disease"/>
            <person name="Wu L."/>
            <person name="Ma J."/>
        </authorList>
    </citation>
    <scope>NUCLEOTIDE SEQUENCE [LARGE SCALE GENOMIC DNA]</scope>
    <source>
        <strain evidence="5">JCM 16918</strain>
    </source>
</reference>